<dbReference type="AlphaFoldDB" id="A0A7X5XZ60"/>
<sequence length="133" mass="14602">MFPRIREITDAFGGRLRVSVEEHPSGALIVVERPDLGGRPRILLDGYGVDVLAGYIMSARLSVPQGLPDEHVDGTFATRFRLELDPTAALVLSQEGAAGLEIAAPFWDRLYAELCIVAAHARELTRRAEARIH</sequence>
<reference evidence="1 2" key="1">
    <citation type="submission" date="2020-03" db="EMBL/GenBank/DDBJ databases">
        <title>Genomic Encyclopedia of Type Strains, Phase IV (KMG-IV): sequencing the most valuable type-strain genomes for metagenomic binning, comparative biology and taxonomic classification.</title>
        <authorList>
            <person name="Goeker M."/>
        </authorList>
    </citation>
    <scope>NUCLEOTIDE SEQUENCE [LARGE SCALE GENOMIC DNA]</scope>
    <source>
        <strain evidence="1 2">DSM 7225</strain>
    </source>
</reference>
<protein>
    <submittedName>
        <fullName evidence="1">Uncharacterized protein</fullName>
    </submittedName>
</protein>
<dbReference type="EMBL" id="JAATJB010000005">
    <property type="protein sequence ID" value="NJB97645.1"/>
    <property type="molecule type" value="Genomic_DNA"/>
</dbReference>
<dbReference type="Proteomes" id="UP000531251">
    <property type="component" value="Unassembled WGS sequence"/>
</dbReference>
<organism evidence="1 2">
    <name type="scientific">Sphingomonas trueperi</name>
    <dbReference type="NCBI Taxonomy" id="53317"/>
    <lineage>
        <taxon>Bacteria</taxon>
        <taxon>Pseudomonadati</taxon>
        <taxon>Pseudomonadota</taxon>
        <taxon>Alphaproteobacteria</taxon>
        <taxon>Sphingomonadales</taxon>
        <taxon>Sphingomonadaceae</taxon>
        <taxon>Sphingomonas</taxon>
    </lineage>
</organism>
<gene>
    <name evidence="1" type="ORF">GGR89_001960</name>
</gene>
<comment type="caution">
    <text evidence="1">The sequence shown here is derived from an EMBL/GenBank/DDBJ whole genome shotgun (WGS) entry which is preliminary data.</text>
</comment>
<evidence type="ECO:0000313" key="1">
    <source>
        <dbReference type="EMBL" id="NJB97645.1"/>
    </source>
</evidence>
<keyword evidence="2" id="KW-1185">Reference proteome</keyword>
<name>A0A7X5XZ60_9SPHN</name>
<accession>A0A7X5XZ60</accession>
<evidence type="ECO:0000313" key="2">
    <source>
        <dbReference type="Proteomes" id="UP000531251"/>
    </source>
</evidence>
<proteinExistence type="predicted"/>
<dbReference type="RefSeq" id="WP_125971867.1">
    <property type="nucleotide sequence ID" value="NZ_BAAADY010000041.1"/>
</dbReference>